<evidence type="ECO:0000313" key="7">
    <source>
        <dbReference type="EMBL" id="AIF12988.1"/>
    </source>
</evidence>
<evidence type="ECO:0000256" key="4">
    <source>
        <dbReference type="ARBA" id="ARBA00022801"/>
    </source>
</evidence>
<dbReference type="GO" id="GO:0004416">
    <property type="term" value="F:hydroxyacylglutathione hydrolase activity"/>
    <property type="evidence" value="ECO:0007669"/>
    <property type="project" value="UniProtKB-EC"/>
</dbReference>
<evidence type="ECO:0000256" key="3">
    <source>
        <dbReference type="ARBA" id="ARBA00022723"/>
    </source>
</evidence>
<comment type="similarity">
    <text evidence="2">Belongs to the metallo-beta-lactamase superfamily. Glyoxalase II family.</text>
</comment>
<dbReference type="EC" id="3.1.2.6" evidence="7"/>
<keyword evidence="5" id="KW-0862">Zinc</keyword>
<dbReference type="PANTHER" id="PTHR43084">
    <property type="entry name" value="PERSULFIDE DIOXYGENASE ETHE1"/>
    <property type="match status" value="1"/>
</dbReference>
<dbReference type="SMART" id="SM00849">
    <property type="entry name" value="Lactamase_B"/>
    <property type="match status" value="1"/>
</dbReference>
<dbReference type="EMBL" id="KF900960">
    <property type="protein sequence ID" value="AIF12988.1"/>
    <property type="molecule type" value="Genomic_DNA"/>
</dbReference>
<dbReference type="GO" id="GO:0046872">
    <property type="term" value="F:metal ion binding"/>
    <property type="evidence" value="ECO:0007669"/>
    <property type="project" value="UniProtKB-KW"/>
</dbReference>
<evidence type="ECO:0000256" key="5">
    <source>
        <dbReference type="ARBA" id="ARBA00022833"/>
    </source>
</evidence>
<evidence type="ECO:0000256" key="2">
    <source>
        <dbReference type="ARBA" id="ARBA00006759"/>
    </source>
</evidence>
<proteinExistence type="inferred from homology"/>
<dbReference type="Pfam" id="PF00753">
    <property type="entry name" value="Lactamase_B"/>
    <property type="match status" value="2"/>
</dbReference>
<feature type="domain" description="Metallo-beta-lactamase" evidence="6">
    <location>
        <begin position="13"/>
        <end position="170"/>
    </location>
</feature>
<evidence type="ECO:0000259" key="6">
    <source>
        <dbReference type="SMART" id="SM00849"/>
    </source>
</evidence>
<comment type="cofactor">
    <cofactor evidence="1">
        <name>Zn(2+)</name>
        <dbReference type="ChEBI" id="CHEBI:29105"/>
    </cofactor>
</comment>
<sequence>MAIVEQFAVGPMANFAYLLGCEETRAAALIDPCFEPQKLVARAEALGYRVEWVLNTHGHHDHINGNDRAVELTGAKVAAHRKIKIQVDRYLKHGDTLRVGEIAVGVLHTPGHARDAICLQAEGHIFTGDTLFVGECGRTDLPGSDPCAMHRSLFDVLAEVPDSAVVWPGHDYGPRPSSTMGDERRENYVLAPRSLEEFVAFMAEP</sequence>
<dbReference type="Gene3D" id="3.60.15.10">
    <property type="entry name" value="Ribonuclease Z/Hydroxyacylglutathione hydrolase-like"/>
    <property type="match status" value="1"/>
</dbReference>
<keyword evidence="4 7" id="KW-0378">Hydrolase</keyword>
<dbReference type="PANTHER" id="PTHR43084:SF1">
    <property type="entry name" value="PERSULFIDE DIOXYGENASE ETHE1, MITOCHONDRIAL"/>
    <property type="match status" value="1"/>
</dbReference>
<dbReference type="GO" id="GO:0050313">
    <property type="term" value="F:sulfur dioxygenase activity"/>
    <property type="evidence" value="ECO:0007669"/>
    <property type="project" value="TreeGrafter"/>
</dbReference>
<gene>
    <name evidence="7" type="primary">gloB</name>
</gene>
<keyword evidence="3" id="KW-0479">Metal-binding</keyword>
<protein>
    <submittedName>
        <fullName evidence="7">Zn-dependent hydrolase (GloB)</fullName>
        <ecNumber evidence="7">3.1.2.6</ecNumber>
    </submittedName>
</protein>
<dbReference type="SUPFAM" id="SSF56281">
    <property type="entry name" value="Metallo-hydrolase/oxidoreductase"/>
    <property type="match status" value="1"/>
</dbReference>
<dbReference type="CDD" id="cd07723">
    <property type="entry name" value="hydroxyacylglutathione_hydrolase_MBL-fold"/>
    <property type="match status" value="1"/>
</dbReference>
<name>A0A075HGK7_9EURY</name>
<organism evidence="7">
    <name type="scientific">uncultured marine group II/III euryarchaeote KM3_59_B11</name>
    <dbReference type="NCBI Taxonomy" id="1456466"/>
    <lineage>
        <taxon>Archaea</taxon>
        <taxon>Methanobacteriati</taxon>
        <taxon>Methanobacteriota</taxon>
        <taxon>environmental samples</taxon>
    </lineage>
</organism>
<accession>A0A075HGK7</accession>
<dbReference type="InterPro" id="IPR035680">
    <property type="entry name" value="Clx_II_MBL"/>
</dbReference>
<evidence type="ECO:0000256" key="1">
    <source>
        <dbReference type="ARBA" id="ARBA00001947"/>
    </source>
</evidence>
<dbReference type="AlphaFoldDB" id="A0A075HGK7"/>
<dbReference type="InterPro" id="IPR036866">
    <property type="entry name" value="RibonucZ/Hydroxyglut_hydro"/>
</dbReference>
<dbReference type="GO" id="GO:0006749">
    <property type="term" value="P:glutathione metabolic process"/>
    <property type="evidence" value="ECO:0007669"/>
    <property type="project" value="TreeGrafter"/>
</dbReference>
<reference evidence="7" key="1">
    <citation type="journal article" date="2014" name="Genome Biol. Evol.">
        <title>Pangenome evidence for extensive interdomain horizontal transfer affecting lineage core and shell genes in uncultured planktonic thaumarchaeota and euryarchaeota.</title>
        <authorList>
            <person name="Deschamps P."/>
            <person name="Zivanovic Y."/>
            <person name="Moreira D."/>
            <person name="Rodriguez-Valera F."/>
            <person name="Lopez-Garcia P."/>
        </authorList>
    </citation>
    <scope>NUCLEOTIDE SEQUENCE</scope>
</reference>
<dbReference type="GO" id="GO:0070813">
    <property type="term" value="P:hydrogen sulfide metabolic process"/>
    <property type="evidence" value="ECO:0007669"/>
    <property type="project" value="TreeGrafter"/>
</dbReference>
<dbReference type="InterPro" id="IPR001279">
    <property type="entry name" value="Metallo-B-lactamas"/>
</dbReference>
<dbReference type="InterPro" id="IPR051682">
    <property type="entry name" value="Mito_Persulfide_Diox"/>
</dbReference>